<gene>
    <name evidence="3" type="ORF">KXQ929_LOCUS9126</name>
</gene>
<accession>A0A818SQX0</accession>
<dbReference type="SUPFAM" id="SSF54236">
    <property type="entry name" value="Ubiquitin-like"/>
    <property type="match status" value="1"/>
</dbReference>
<sequence>MLSLLRKIPITIQGDINTTIQVPPFDTILMIKENIAEQSGNAKQPGDAKQPDNAKPLDRYNYNISFGGVLLEDDKTLKHYEIGKNSVLTLEITPKVISAQ</sequence>
<dbReference type="Proteomes" id="UP000663868">
    <property type="component" value="Unassembled WGS sequence"/>
</dbReference>
<reference evidence="3" key="1">
    <citation type="submission" date="2021-02" db="EMBL/GenBank/DDBJ databases">
        <authorList>
            <person name="Nowell W R."/>
        </authorList>
    </citation>
    <scope>NUCLEOTIDE SEQUENCE</scope>
</reference>
<protein>
    <recommendedName>
        <fullName evidence="2">Ubiquitin-like domain-containing protein</fullName>
    </recommendedName>
</protein>
<comment type="caution">
    <text evidence="3">The sequence shown here is derived from an EMBL/GenBank/DDBJ whole genome shotgun (WGS) entry which is preliminary data.</text>
</comment>
<organism evidence="3 4">
    <name type="scientific">Adineta steineri</name>
    <dbReference type="NCBI Taxonomy" id="433720"/>
    <lineage>
        <taxon>Eukaryota</taxon>
        <taxon>Metazoa</taxon>
        <taxon>Spiralia</taxon>
        <taxon>Gnathifera</taxon>
        <taxon>Rotifera</taxon>
        <taxon>Eurotatoria</taxon>
        <taxon>Bdelloidea</taxon>
        <taxon>Adinetida</taxon>
        <taxon>Adinetidae</taxon>
        <taxon>Adineta</taxon>
    </lineage>
</organism>
<feature type="domain" description="Ubiquitin-like" evidence="2">
    <location>
        <begin position="6"/>
        <end position="90"/>
    </location>
</feature>
<evidence type="ECO:0000259" key="2">
    <source>
        <dbReference type="PROSITE" id="PS50053"/>
    </source>
</evidence>
<dbReference type="EMBL" id="CAJOBB010000408">
    <property type="protein sequence ID" value="CAF3673013.1"/>
    <property type="molecule type" value="Genomic_DNA"/>
</dbReference>
<name>A0A818SQX0_9BILA</name>
<evidence type="ECO:0000313" key="4">
    <source>
        <dbReference type="Proteomes" id="UP000663868"/>
    </source>
</evidence>
<feature type="region of interest" description="Disordered" evidence="1">
    <location>
        <begin position="36"/>
        <end position="57"/>
    </location>
</feature>
<dbReference type="Gene3D" id="3.10.20.90">
    <property type="entry name" value="Phosphatidylinositol 3-kinase Catalytic Subunit, Chain A, domain 1"/>
    <property type="match status" value="1"/>
</dbReference>
<dbReference type="PROSITE" id="PS50053">
    <property type="entry name" value="UBIQUITIN_2"/>
    <property type="match status" value="1"/>
</dbReference>
<proteinExistence type="predicted"/>
<dbReference type="CDD" id="cd17039">
    <property type="entry name" value="Ubl_ubiquitin_like"/>
    <property type="match status" value="1"/>
</dbReference>
<dbReference type="AlphaFoldDB" id="A0A818SQX0"/>
<dbReference type="Pfam" id="PF00240">
    <property type="entry name" value="ubiquitin"/>
    <property type="match status" value="1"/>
</dbReference>
<dbReference type="InterPro" id="IPR000626">
    <property type="entry name" value="Ubiquitin-like_dom"/>
</dbReference>
<dbReference type="InterPro" id="IPR029071">
    <property type="entry name" value="Ubiquitin-like_domsf"/>
</dbReference>
<evidence type="ECO:0000313" key="3">
    <source>
        <dbReference type="EMBL" id="CAF3673013.1"/>
    </source>
</evidence>
<evidence type="ECO:0000256" key="1">
    <source>
        <dbReference type="SAM" id="MobiDB-lite"/>
    </source>
</evidence>